<comment type="caution">
    <text evidence="1">The sequence shown here is derived from an EMBL/GenBank/DDBJ whole genome shotgun (WGS) entry which is preliminary data.</text>
</comment>
<name>A0ACC2KCW0_PERAE</name>
<reference evidence="1 2" key="1">
    <citation type="journal article" date="2022" name="Hortic Res">
        <title>A haplotype resolved chromosomal level avocado genome allows analysis of novel avocado genes.</title>
        <authorList>
            <person name="Nath O."/>
            <person name="Fletcher S.J."/>
            <person name="Hayward A."/>
            <person name="Shaw L.M."/>
            <person name="Masouleh A.K."/>
            <person name="Furtado A."/>
            <person name="Henry R.J."/>
            <person name="Mitter N."/>
        </authorList>
    </citation>
    <scope>NUCLEOTIDE SEQUENCE [LARGE SCALE GENOMIC DNA]</scope>
    <source>
        <strain evidence="2">cv. Hass</strain>
    </source>
</reference>
<evidence type="ECO:0000313" key="1">
    <source>
        <dbReference type="EMBL" id="KAJ8618812.1"/>
    </source>
</evidence>
<evidence type="ECO:0000313" key="2">
    <source>
        <dbReference type="Proteomes" id="UP001234297"/>
    </source>
</evidence>
<dbReference type="Proteomes" id="UP001234297">
    <property type="component" value="Chromosome 4"/>
</dbReference>
<gene>
    <name evidence="1" type="ORF">MRB53_014998</name>
</gene>
<proteinExistence type="predicted"/>
<organism evidence="1 2">
    <name type="scientific">Persea americana</name>
    <name type="common">Avocado</name>
    <dbReference type="NCBI Taxonomy" id="3435"/>
    <lineage>
        <taxon>Eukaryota</taxon>
        <taxon>Viridiplantae</taxon>
        <taxon>Streptophyta</taxon>
        <taxon>Embryophyta</taxon>
        <taxon>Tracheophyta</taxon>
        <taxon>Spermatophyta</taxon>
        <taxon>Magnoliopsida</taxon>
        <taxon>Magnoliidae</taxon>
        <taxon>Laurales</taxon>
        <taxon>Lauraceae</taxon>
        <taxon>Persea</taxon>
    </lineage>
</organism>
<dbReference type="EMBL" id="CM056812">
    <property type="protein sequence ID" value="KAJ8618812.1"/>
    <property type="molecule type" value="Genomic_DNA"/>
</dbReference>
<accession>A0ACC2KCW0</accession>
<keyword evidence="2" id="KW-1185">Reference proteome</keyword>
<protein>
    <submittedName>
        <fullName evidence="1">Uncharacterized protein</fullName>
    </submittedName>
</protein>
<sequence>MEGVRCIGEDVEEVSEAVEEDDGAKLEEDPSKGETRGARDEVEELERDEISEEDEEVVRFLALEDVSEGPKGFGFFVCADIVREGEGRRRHV</sequence>